<dbReference type="InterPro" id="IPR017517">
    <property type="entry name" value="Maleyloyr_isom"/>
</dbReference>
<evidence type="ECO:0000259" key="1">
    <source>
        <dbReference type="Pfam" id="PF11716"/>
    </source>
</evidence>
<dbReference type="SUPFAM" id="SSF55718">
    <property type="entry name" value="SCP-like"/>
    <property type="match status" value="1"/>
</dbReference>
<sequence>MSLATNSIRKVVPMAQKIAEVAAGHARLAEIVGTLTDDQARADSALPGWSRGHVLTHVANLARALTRQVEYALDGKLVDVYDGGAEGRAAAIEQGAGRPAAALADDVVQSAKELESAWAAVGPDDWARPVKHRDGTVADTVLVRWREVEIHTADLGLTPVRWSPEFRGHLFGFLSPRIPAGVSLVLPDRTLGEGEPVHVTGDLTDIAAWLAGRDYAGELVFSRPIRLGPWP</sequence>
<dbReference type="InterPro" id="IPR024344">
    <property type="entry name" value="MDMPI_metal-binding"/>
</dbReference>
<feature type="domain" description="Mycothiol-dependent maleylpyruvate isomerase metal-binding" evidence="1">
    <location>
        <begin position="22"/>
        <end position="155"/>
    </location>
</feature>
<keyword evidence="2" id="KW-0413">Isomerase</keyword>
<dbReference type="SUPFAM" id="SSF109854">
    <property type="entry name" value="DinB/YfiT-like putative metalloenzymes"/>
    <property type="match status" value="1"/>
</dbReference>
<proteinExistence type="predicted"/>
<gene>
    <name evidence="2" type="ORF">GC106_27450</name>
</gene>
<evidence type="ECO:0000313" key="2">
    <source>
        <dbReference type="EMBL" id="NRN65534.1"/>
    </source>
</evidence>
<name>A0ABX2F326_9PSEU</name>
<reference evidence="2 3" key="1">
    <citation type="submission" date="2020-01" db="EMBL/GenBank/DDBJ databases">
        <title>Kibdelosporangium persica a novel Actinomycetes from a hot desert in Iran.</title>
        <authorList>
            <person name="Safaei N."/>
            <person name="Zaburannyi N."/>
            <person name="Mueller R."/>
            <person name="Wink J."/>
        </authorList>
    </citation>
    <scope>NUCLEOTIDE SEQUENCE [LARGE SCALE GENOMIC DNA]</scope>
    <source>
        <strain evidence="2 3">4NS15</strain>
    </source>
</reference>
<dbReference type="Proteomes" id="UP000763557">
    <property type="component" value="Unassembled WGS sequence"/>
</dbReference>
<dbReference type="GO" id="GO:0016853">
    <property type="term" value="F:isomerase activity"/>
    <property type="evidence" value="ECO:0007669"/>
    <property type="project" value="UniProtKB-KW"/>
</dbReference>
<accession>A0ABX2F326</accession>
<dbReference type="EMBL" id="JAAATY010000006">
    <property type="protein sequence ID" value="NRN65534.1"/>
    <property type="molecule type" value="Genomic_DNA"/>
</dbReference>
<protein>
    <submittedName>
        <fullName evidence="2">Mycothiol-dependent maleylpyruvate isomerase</fullName>
    </submittedName>
</protein>
<dbReference type="NCBIfam" id="TIGR03083">
    <property type="entry name" value="maleylpyruvate isomerase family mycothiol-dependent enzyme"/>
    <property type="match status" value="1"/>
</dbReference>
<dbReference type="InterPro" id="IPR034660">
    <property type="entry name" value="DinB/YfiT-like"/>
</dbReference>
<dbReference type="Pfam" id="PF11716">
    <property type="entry name" value="MDMPI_N"/>
    <property type="match status" value="1"/>
</dbReference>
<dbReference type="Gene3D" id="1.20.120.450">
    <property type="entry name" value="dinb family like domain"/>
    <property type="match status" value="1"/>
</dbReference>
<keyword evidence="3" id="KW-1185">Reference proteome</keyword>
<dbReference type="InterPro" id="IPR036527">
    <property type="entry name" value="SCP2_sterol-bd_dom_sf"/>
</dbReference>
<evidence type="ECO:0000313" key="3">
    <source>
        <dbReference type="Proteomes" id="UP000763557"/>
    </source>
</evidence>
<organism evidence="2 3">
    <name type="scientific">Kibdelosporangium persicum</name>
    <dbReference type="NCBI Taxonomy" id="2698649"/>
    <lineage>
        <taxon>Bacteria</taxon>
        <taxon>Bacillati</taxon>
        <taxon>Actinomycetota</taxon>
        <taxon>Actinomycetes</taxon>
        <taxon>Pseudonocardiales</taxon>
        <taxon>Pseudonocardiaceae</taxon>
        <taxon>Kibdelosporangium</taxon>
    </lineage>
</organism>
<comment type="caution">
    <text evidence="2">The sequence shown here is derived from an EMBL/GenBank/DDBJ whole genome shotgun (WGS) entry which is preliminary data.</text>
</comment>